<evidence type="ECO:0000313" key="2">
    <source>
        <dbReference type="Proteomes" id="UP000650511"/>
    </source>
</evidence>
<dbReference type="SUPFAM" id="SSF52540">
    <property type="entry name" value="P-loop containing nucleoside triphosphate hydrolases"/>
    <property type="match status" value="1"/>
</dbReference>
<keyword evidence="2" id="KW-1185">Reference proteome</keyword>
<reference evidence="1" key="2">
    <citation type="submission" date="2020-09" db="EMBL/GenBank/DDBJ databases">
        <authorList>
            <person name="Sun Q."/>
            <person name="Zhou Y."/>
        </authorList>
    </citation>
    <scope>NUCLEOTIDE SEQUENCE</scope>
    <source>
        <strain evidence="1">CGMCC 1.14988</strain>
    </source>
</reference>
<sequence>MPAVTSPASPPPADARLRARVVLLSGPSGSGKSSLAARVGLPTVCLDDFYRDGDDPALPVGELGIVDWDDPASWNADRAVAALVSLAREGRAELPVYDIPSNRAVDVHTVALGDAPLVVAEGIFAAELVERCRTAGILADAVCLTNRPLVTFWRRLGRDLREGRKPPLTLVRRGLHLLRREPRIVAHQVTRGATPLSTTDAVAHLRRLIDETAVAADRGEDAA</sequence>
<protein>
    <recommendedName>
        <fullName evidence="3">Uridine kinase</fullName>
    </recommendedName>
</protein>
<dbReference type="EMBL" id="BMHA01000014">
    <property type="protein sequence ID" value="GGI09207.1"/>
    <property type="molecule type" value="Genomic_DNA"/>
</dbReference>
<proteinExistence type="predicted"/>
<accession>A0A8J3AAV2</accession>
<evidence type="ECO:0000313" key="1">
    <source>
        <dbReference type="EMBL" id="GGI09207.1"/>
    </source>
</evidence>
<comment type="caution">
    <text evidence="1">The sequence shown here is derived from an EMBL/GenBank/DDBJ whole genome shotgun (WGS) entry which is preliminary data.</text>
</comment>
<evidence type="ECO:0008006" key="3">
    <source>
        <dbReference type="Google" id="ProtNLM"/>
    </source>
</evidence>
<organism evidence="1 2">
    <name type="scientific">Egicoccus halophilus</name>
    <dbReference type="NCBI Taxonomy" id="1670830"/>
    <lineage>
        <taxon>Bacteria</taxon>
        <taxon>Bacillati</taxon>
        <taxon>Actinomycetota</taxon>
        <taxon>Nitriliruptoria</taxon>
        <taxon>Egicoccales</taxon>
        <taxon>Egicoccaceae</taxon>
        <taxon>Egicoccus</taxon>
    </lineage>
</organism>
<dbReference type="Proteomes" id="UP000650511">
    <property type="component" value="Unassembled WGS sequence"/>
</dbReference>
<dbReference type="Gene3D" id="3.40.50.300">
    <property type="entry name" value="P-loop containing nucleotide triphosphate hydrolases"/>
    <property type="match status" value="1"/>
</dbReference>
<gene>
    <name evidence="1" type="ORF">GCM10011354_32930</name>
</gene>
<dbReference type="AlphaFoldDB" id="A0A8J3AAV2"/>
<name>A0A8J3AAV2_9ACTN</name>
<dbReference type="InterPro" id="IPR027417">
    <property type="entry name" value="P-loop_NTPase"/>
</dbReference>
<reference evidence="1" key="1">
    <citation type="journal article" date="2014" name="Int. J. Syst. Evol. Microbiol.">
        <title>Complete genome sequence of Corynebacterium casei LMG S-19264T (=DSM 44701T), isolated from a smear-ripened cheese.</title>
        <authorList>
            <consortium name="US DOE Joint Genome Institute (JGI-PGF)"/>
            <person name="Walter F."/>
            <person name="Albersmeier A."/>
            <person name="Kalinowski J."/>
            <person name="Ruckert C."/>
        </authorList>
    </citation>
    <scope>NUCLEOTIDE SEQUENCE</scope>
    <source>
        <strain evidence="1">CGMCC 1.14988</strain>
    </source>
</reference>